<evidence type="ECO:0000256" key="2">
    <source>
        <dbReference type="ARBA" id="ARBA00022603"/>
    </source>
</evidence>
<dbReference type="InterPro" id="IPR013216">
    <property type="entry name" value="Methyltransf_11"/>
</dbReference>
<comment type="similarity">
    <text evidence="1">Belongs to the methyltransferase superfamily.</text>
</comment>
<dbReference type="SUPFAM" id="SSF53335">
    <property type="entry name" value="S-adenosyl-L-methionine-dependent methyltransferases"/>
    <property type="match status" value="1"/>
</dbReference>
<dbReference type="AlphaFoldDB" id="D7G816"/>
<reference evidence="6 7" key="1">
    <citation type="journal article" date="2010" name="Nature">
        <title>The Ectocarpus genome and the independent evolution of multicellularity in brown algae.</title>
        <authorList>
            <person name="Cock J.M."/>
            <person name="Sterck L."/>
            <person name="Rouze P."/>
            <person name="Scornet D."/>
            <person name="Allen A.E."/>
            <person name="Amoutzias G."/>
            <person name="Anthouard V."/>
            <person name="Artiguenave F."/>
            <person name="Aury J.M."/>
            <person name="Badger J.H."/>
            <person name="Beszteri B."/>
            <person name="Billiau K."/>
            <person name="Bonnet E."/>
            <person name="Bothwell J.H."/>
            <person name="Bowler C."/>
            <person name="Boyen C."/>
            <person name="Brownlee C."/>
            <person name="Carrano C.J."/>
            <person name="Charrier B."/>
            <person name="Cho G.Y."/>
            <person name="Coelho S.M."/>
            <person name="Collen J."/>
            <person name="Corre E."/>
            <person name="Da Silva C."/>
            <person name="Delage L."/>
            <person name="Delaroque N."/>
            <person name="Dittami S.M."/>
            <person name="Doulbeau S."/>
            <person name="Elias M."/>
            <person name="Farnham G."/>
            <person name="Gachon C.M."/>
            <person name="Gschloessl B."/>
            <person name="Heesch S."/>
            <person name="Jabbari K."/>
            <person name="Jubin C."/>
            <person name="Kawai H."/>
            <person name="Kimura K."/>
            <person name="Kloareg B."/>
            <person name="Kupper F.C."/>
            <person name="Lang D."/>
            <person name="Le Bail A."/>
            <person name="Leblanc C."/>
            <person name="Lerouge P."/>
            <person name="Lohr M."/>
            <person name="Lopez P.J."/>
            <person name="Martens C."/>
            <person name="Maumus F."/>
            <person name="Michel G."/>
            <person name="Miranda-Saavedra D."/>
            <person name="Morales J."/>
            <person name="Moreau H."/>
            <person name="Motomura T."/>
            <person name="Nagasato C."/>
            <person name="Napoli C.A."/>
            <person name="Nelson D.R."/>
            <person name="Nyvall-Collen P."/>
            <person name="Peters A.F."/>
            <person name="Pommier C."/>
            <person name="Potin P."/>
            <person name="Poulain J."/>
            <person name="Quesneville H."/>
            <person name="Read B."/>
            <person name="Rensing S.A."/>
            <person name="Ritter A."/>
            <person name="Rousvoal S."/>
            <person name="Samanta M."/>
            <person name="Samson G."/>
            <person name="Schroeder D.C."/>
            <person name="Segurens B."/>
            <person name="Strittmatter M."/>
            <person name="Tonon T."/>
            <person name="Tregear J.W."/>
            <person name="Valentin K."/>
            <person name="von Dassow P."/>
            <person name="Yamagishi T."/>
            <person name="Van de Peer Y."/>
            <person name="Wincker P."/>
        </authorList>
    </citation>
    <scope>NUCLEOTIDE SEQUENCE [LARGE SCALE GENOMIC DNA]</scope>
    <source>
        <strain evidence="7">Ec32 / CCAP1310/4</strain>
    </source>
</reference>
<evidence type="ECO:0000256" key="4">
    <source>
        <dbReference type="SAM" id="MobiDB-lite"/>
    </source>
</evidence>
<dbReference type="Pfam" id="PF08241">
    <property type="entry name" value="Methyltransf_11"/>
    <property type="match status" value="1"/>
</dbReference>
<evidence type="ECO:0000256" key="3">
    <source>
        <dbReference type="ARBA" id="ARBA00022679"/>
    </source>
</evidence>
<gene>
    <name evidence="6" type="ORF">Esi_0086_0090</name>
</gene>
<accession>D7G816</accession>
<protein>
    <recommendedName>
        <fullName evidence="5">Methyltransferase type 11 domain-containing protein</fullName>
    </recommendedName>
</protein>
<feature type="region of interest" description="Disordered" evidence="4">
    <location>
        <begin position="179"/>
        <end position="203"/>
    </location>
</feature>
<sequence>MWENGWKDIVSIDFCNPVIEAMQSAHADKPGMEWKVMDARDMVEFETGSFDAVIDKGLTDSVMYNDKFSVMMAKVSYEVARVLKPGGVYLMTDYRDPERVQELFERDEWESGSLTQEGKITSKVHLFKGKRSSVEPQTPDFLEELIEEVEGDVQGEVLEASPQEDSQEWLADAIAQGTITIPDEGPADEVPHKDVGQDKPFKF</sequence>
<dbReference type="OrthoDB" id="411785at2759"/>
<dbReference type="InterPro" id="IPR051419">
    <property type="entry name" value="Lys/N-term_MeTrsfase_sf"/>
</dbReference>
<dbReference type="PANTHER" id="PTHR12176">
    <property type="entry name" value="SAM-DEPENDENT METHYLTRANSFERASE SUPERFAMILY PROTEIN"/>
    <property type="match status" value="1"/>
</dbReference>
<evidence type="ECO:0000313" key="6">
    <source>
        <dbReference type="EMBL" id="CBJ27891.1"/>
    </source>
</evidence>
<dbReference type="eggNOG" id="KOG2352">
    <property type="taxonomic scope" value="Eukaryota"/>
</dbReference>
<feature type="domain" description="Methyltransferase type 11" evidence="5">
    <location>
        <begin position="4"/>
        <end position="90"/>
    </location>
</feature>
<dbReference type="GO" id="GO:0008757">
    <property type="term" value="F:S-adenosylmethionine-dependent methyltransferase activity"/>
    <property type="evidence" value="ECO:0007669"/>
    <property type="project" value="InterPro"/>
</dbReference>
<keyword evidence="7" id="KW-1185">Reference proteome</keyword>
<keyword evidence="3" id="KW-0808">Transferase</keyword>
<proteinExistence type="inferred from homology"/>
<evidence type="ECO:0000313" key="7">
    <source>
        <dbReference type="Proteomes" id="UP000002630"/>
    </source>
</evidence>
<dbReference type="Gene3D" id="3.40.50.150">
    <property type="entry name" value="Vaccinia Virus protein VP39"/>
    <property type="match status" value="1"/>
</dbReference>
<name>D7G816_ECTSI</name>
<dbReference type="InterPro" id="IPR029063">
    <property type="entry name" value="SAM-dependent_MTases_sf"/>
</dbReference>
<dbReference type="PANTHER" id="PTHR12176:SF79">
    <property type="entry name" value="METHYLTRANSFERASE TYPE 11 DOMAIN-CONTAINING PROTEIN"/>
    <property type="match status" value="1"/>
</dbReference>
<organism evidence="6 7">
    <name type="scientific">Ectocarpus siliculosus</name>
    <name type="common">Brown alga</name>
    <name type="synonym">Conferva siliculosa</name>
    <dbReference type="NCBI Taxonomy" id="2880"/>
    <lineage>
        <taxon>Eukaryota</taxon>
        <taxon>Sar</taxon>
        <taxon>Stramenopiles</taxon>
        <taxon>Ochrophyta</taxon>
        <taxon>PX clade</taxon>
        <taxon>Phaeophyceae</taxon>
        <taxon>Ectocarpales</taxon>
        <taxon>Ectocarpaceae</taxon>
        <taxon>Ectocarpus</taxon>
    </lineage>
</organism>
<evidence type="ECO:0000256" key="1">
    <source>
        <dbReference type="ARBA" id="ARBA00008361"/>
    </source>
</evidence>
<dbReference type="InParanoid" id="D7G816"/>
<evidence type="ECO:0000259" key="5">
    <source>
        <dbReference type="Pfam" id="PF08241"/>
    </source>
</evidence>
<dbReference type="Proteomes" id="UP000002630">
    <property type="component" value="Linkage Group LG16"/>
</dbReference>
<dbReference type="CDD" id="cd02440">
    <property type="entry name" value="AdoMet_MTases"/>
    <property type="match status" value="1"/>
</dbReference>
<keyword evidence="2" id="KW-0489">Methyltransferase</keyword>
<dbReference type="EMBL" id="FN649096">
    <property type="protein sequence ID" value="CBJ27891.1"/>
    <property type="molecule type" value="Genomic_DNA"/>
</dbReference>
<dbReference type="EMBL" id="FN649741">
    <property type="protein sequence ID" value="CBJ27891.1"/>
    <property type="molecule type" value="Genomic_DNA"/>
</dbReference>
<feature type="compositionally biased region" description="Basic and acidic residues" evidence="4">
    <location>
        <begin position="189"/>
        <end position="203"/>
    </location>
</feature>
<dbReference type="GO" id="GO:0032259">
    <property type="term" value="P:methylation"/>
    <property type="evidence" value="ECO:0007669"/>
    <property type="project" value="UniProtKB-KW"/>
</dbReference>